<evidence type="ECO:0000313" key="6">
    <source>
        <dbReference type="Proteomes" id="UP000000270"/>
    </source>
</evidence>
<dbReference type="CDD" id="cd05233">
    <property type="entry name" value="SDR_c"/>
    <property type="match status" value="1"/>
</dbReference>
<keyword evidence="6" id="KW-1185">Reference proteome</keyword>
<evidence type="ECO:0000256" key="2">
    <source>
        <dbReference type="ARBA" id="ARBA00006484"/>
    </source>
</evidence>
<dbReference type="InterPro" id="IPR020904">
    <property type="entry name" value="Sc_DH/Rdtase_CS"/>
</dbReference>
<dbReference type="PRINTS" id="PR00081">
    <property type="entry name" value="GDHRDH"/>
</dbReference>
<reference evidence="5 6" key="4">
    <citation type="journal article" date="2009" name="Appl. Environ. Microbiol.">
        <title>Comparative genome-wide transcriptional profiling of Azorhizobium caulinodans ORS571 grown under free-living and symbiotic conditions.</title>
        <authorList>
            <person name="Tsukada S."/>
            <person name="Aono T."/>
            <person name="Akiba N."/>
            <person name="Lee KB."/>
            <person name="Liu CT."/>
            <person name="Toyazaki H."/>
            <person name="Oyaizu H."/>
        </authorList>
    </citation>
    <scope>NUCLEOTIDE SEQUENCE [LARGE SCALE GENOMIC DNA]</scope>
    <source>
        <strain evidence="6">ATCC 43989 / DSM 5975 / JCM 20966 / LMG 6465 / NBRC 14845 / NCIMB 13405 / ORS 571</strain>
    </source>
</reference>
<dbReference type="HOGENOM" id="CLU_010194_2_1_5"/>
<reference evidence="5 6" key="5">
    <citation type="journal article" date="2010" name="Appl. Environ. Microbiol.">
        <title>phrR-like gene praR of Azorhizobium caulinodans ORS571 is essential for symbiosis with Sesbania rostrata and is involved in expression of reb genes.</title>
        <authorList>
            <person name="Akiba N."/>
            <person name="Aono T."/>
            <person name="Toyazaki H."/>
            <person name="Sato S."/>
            <person name="Oyaizu H."/>
        </authorList>
    </citation>
    <scope>NUCLEOTIDE SEQUENCE [LARGE SCALE GENOMIC DNA]</scope>
    <source>
        <strain evidence="6">ATCC 43989 / DSM 5975 / JCM 20966 / LMG 6465 / NBRC 14845 / NCIMB 13405 / ORS 571</strain>
    </source>
</reference>
<accession>A8HQU1</accession>
<evidence type="ECO:0000256" key="1">
    <source>
        <dbReference type="ARBA" id="ARBA00004240"/>
    </source>
</evidence>
<dbReference type="eggNOG" id="COG0300">
    <property type="taxonomic scope" value="Bacteria"/>
</dbReference>
<reference evidence="5 6" key="3">
    <citation type="journal article" date="2008" name="BMC Genomics">
        <title>The genome of the versatile nitrogen fixer Azorhizobium caulinodans ORS571.</title>
        <authorList>
            <person name="Lee KB."/>
            <person name="Backer P.D."/>
            <person name="Aono T."/>
            <person name="Liu CT."/>
            <person name="Suzuki S."/>
            <person name="Suzuki T."/>
            <person name="Kaneko T."/>
            <person name="Yamada M."/>
            <person name="Tabata S."/>
            <person name="Kupfer D.M."/>
            <person name="Najar F.Z."/>
            <person name="Wiley G.B."/>
            <person name="Roe B."/>
            <person name="Binnewies T.T."/>
            <person name="Ussery D.W."/>
            <person name="D'Haeze W."/>
            <person name="Herder J.D."/>
            <person name="Gevers D."/>
            <person name="Vereecke D."/>
            <person name="Holsters M."/>
            <person name="Oyaizu H."/>
        </authorList>
    </citation>
    <scope>NUCLEOTIDE SEQUENCE [LARGE SCALE GENOMIC DNA]</scope>
    <source>
        <strain evidence="6">ATCC 43989 / DSM 5975 / JCM 20966 / LMG 6465 / NBRC 14845 / NCIMB 13405 / ORS 571</strain>
    </source>
</reference>
<name>A8HQU1_AZOC5</name>
<dbReference type="AlphaFoldDB" id="A8HQU1"/>
<evidence type="ECO:0000256" key="4">
    <source>
        <dbReference type="RuleBase" id="RU000363"/>
    </source>
</evidence>
<dbReference type="EMBL" id="AP009384">
    <property type="protein sequence ID" value="BAF87061.1"/>
    <property type="molecule type" value="Genomic_DNA"/>
</dbReference>
<dbReference type="Pfam" id="PF00106">
    <property type="entry name" value="adh_short"/>
    <property type="match status" value="1"/>
</dbReference>
<reference evidence="5 6" key="1">
    <citation type="journal article" date="2007" name="Appl. Environ. Microbiol.">
        <title>Rhizobial factors required for stem nodule maturation and maintenance in Sesbania rostrata-Azorhizobium caulinodans ORS571 symbiosis.</title>
        <authorList>
            <person name="Suzuki S."/>
            <person name="Aono T."/>
            <person name="Lee KB."/>
            <person name="Suzuki T."/>
            <person name="Liu CT."/>
            <person name="Miwa H."/>
            <person name="Wakao S."/>
            <person name="Iki T."/>
            <person name="Oyaizu H."/>
        </authorList>
    </citation>
    <scope>NUCLEOTIDE SEQUENCE [LARGE SCALE GENOMIC DNA]</scope>
    <source>
        <strain evidence="6">ATCC 43989 / DSM 5975 / JCM 20966 / LMG 6465 / NBRC 14845 / NCIMB 13405 / ORS 571</strain>
    </source>
</reference>
<dbReference type="Proteomes" id="UP000000270">
    <property type="component" value="Chromosome"/>
</dbReference>
<comment type="subcellular location">
    <subcellularLocation>
        <location evidence="1">Endoplasmic reticulum</location>
    </subcellularLocation>
</comment>
<proteinExistence type="inferred from homology"/>
<dbReference type="InterPro" id="IPR036291">
    <property type="entry name" value="NAD(P)-bd_dom_sf"/>
</dbReference>
<dbReference type="InterPro" id="IPR002347">
    <property type="entry name" value="SDR_fam"/>
</dbReference>
<dbReference type="PRINTS" id="PR00080">
    <property type="entry name" value="SDRFAMILY"/>
</dbReference>
<dbReference type="Gene3D" id="3.40.50.720">
    <property type="entry name" value="NAD(P)-binding Rossmann-like Domain"/>
    <property type="match status" value="1"/>
</dbReference>
<reference evidence="5 6" key="6">
    <citation type="journal article" date="2011" name="Appl. Environ. Microbiol.">
        <title>Involvement of the azorhizobial chromosome partition gene (parA) in the onset of bacteroid differentiation during Sesbania rostrata stem nodule development.</title>
        <authorList>
            <person name="Liu CT."/>
            <person name="Lee KB."/>
            <person name="Wang YS."/>
            <person name="Peng MH."/>
            <person name="Lee KT."/>
            <person name="Suzuki S."/>
            <person name="Suzuki T."/>
            <person name="Oyaizu H."/>
        </authorList>
    </citation>
    <scope>NUCLEOTIDE SEQUENCE [LARGE SCALE GENOMIC DNA]</scope>
    <source>
        <strain evidence="6">ATCC 43989 / DSM 5975 / JCM 20966 / LMG 6465 / NBRC 14845 / NCIMB 13405 / ORS 571</strain>
    </source>
</reference>
<sequence length="204" mass="21201">MRAVDLADADGMDELCEYAAHVAPDILVNNAGFGGYGPFVESRPSDEVAMIATNVTALTMLAKAVLPGMLKRKAGRILNVGSTASFAPGPFAAVYAATKAYVLSLSEALAEEVSGSGVTVTCLCPGPTETGFARRASMSSTRVFKGPVADAAGVARTGYEAMMAGRRLAVPGPVNKLLVFAIRLVPRRVVAFISRRELSPVPPA</sequence>
<dbReference type="GO" id="GO:0016491">
    <property type="term" value="F:oxidoreductase activity"/>
    <property type="evidence" value="ECO:0007669"/>
    <property type="project" value="UniProtKB-KW"/>
</dbReference>
<evidence type="ECO:0000256" key="3">
    <source>
        <dbReference type="ARBA" id="ARBA00023002"/>
    </source>
</evidence>
<dbReference type="InterPro" id="IPR051019">
    <property type="entry name" value="VLCFA-Steroid_DH"/>
</dbReference>
<dbReference type="PANTHER" id="PTHR43899">
    <property type="entry name" value="RH59310P"/>
    <property type="match status" value="1"/>
</dbReference>
<keyword evidence="3" id="KW-0560">Oxidoreductase</keyword>
<dbReference type="KEGG" id="azc:AZC_1063"/>
<dbReference type="STRING" id="438753.AZC_1063"/>
<protein>
    <submittedName>
        <fullName evidence="5">Short-chain dehydrogenase</fullName>
    </submittedName>
</protein>
<reference evidence="6" key="2">
    <citation type="submission" date="2007-04" db="EMBL/GenBank/DDBJ databases">
        <title>Complete genome sequence of the nitrogen-fixing bacterium Azorhizobium caulinodans ORS571.</title>
        <authorList>
            <person name="Lee K.B."/>
            <person name="Backer P.D."/>
            <person name="Aono T."/>
            <person name="Liu C.T."/>
            <person name="Suzuki S."/>
            <person name="Suzuki T."/>
            <person name="Kaneko T."/>
            <person name="Yamada M."/>
            <person name="Tabata S."/>
            <person name="Kupfer D.M."/>
            <person name="Najar F.Z."/>
            <person name="Wiley G.B."/>
            <person name="Roe B."/>
            <person name="Binnewies T."/>
            <person name="Ussery D."/>
            <person name="Vereecke D."/>
            <person name="Gevers D."/>
            <person name="Holsters M."/>
            <person name="Oyaizu H."/>
        </authorList>
    </citation>
    <scope>NUCLEOTIDE SEQUENCE [LARGE SCALE GENOMIC DNA]</scope>
    <source>
        <strain evidence="6">ATCC 43989 / DSM 5975 / JCM 20966 / LMG 6465 / NBRC 14845 / NCIMB 13405 / ORS 571</strain>
    </source>
</reference>
<dbReference type="SUPFAM" id="SSF51735">
    <property type="entry name" value="NAD(P)-binding Rossmann-fold domains"/>
    <property type="match status" value="1"/>
</dbReference>
<dbReference type="PANTHER" id="PTHR43899:SF13">
    <property type="entry name" value="RH59310P"/>
    <property type="match status" value="1"/>
</dbReference>
<dbReference type="PROSITE" id="PS00061">
    <property type="entry name" value="ADH_SHORT"/>
    <property type="match status" value="1"/>
</dbReference>
<organism evidence="5 6">
    <name type="scientific">Azorhizobium caulinodans (strain ATCC 43989 / DSM 5975 / JCM 20966 / LMG 6465 / NBRC 14845 / NCIMB 13405 / ORS 571)</name>
    <dbReference type="NCBI Taxonomy" id="438753"/>
    <lineage>
        <taxon>Bacteria</taxon>
        <taxon>Pseudomonadati</taxon>
        <taxon>Pseudomonadota</taxon>
        <taxon>Alphaproteobacteria</taxon>
        <taxon>Hyphomicrobiales</taxon>
        <taxon>Xanthobacteraceae</taxon>
        <taxon>Azorhizobium</taxon>
    </lineage>
</organism>
<evidence type="ECO:0000313" key="5">
    <source>
        <dbReference type="EMBL" id="BAF87061.1"/>
    </source>
</evidence>
<gene>
    <name evidence="5" type="ordered locus">AZC_1063</name>
</gene>
<comment type="similarity">
    <text evidence="2 4">Belongs to the short-chain dehydrogenases/reductases (SDR) family.</text>
</comment>